<dbReference type="AlphaFoldDB" id="A0A0D2J9T8"/>
<gene>
    <name evidence="2" type="ORF">MNEG_11441</name>
</gene>
<organism evidence="2 3">
    <name type="scientific">Monoraphidium neglectum</name>
    <dbReference type="NCBI Taxonomy" id="145388"/>
    <lineage>
        <taxon>Eukaryota</taxon>
        <taxon>Viridiplantae</taxon>
        <taxon>Chlorophyta</taxon>
        <taxon>core chlorophytes</taxon>
        <taxon>Chlorophyceae</taxon>
        <taxon>CS clade</taxon>
        <taxon>Sphaeropleales</taxon>
        <taxon>Selenastraceae</taxon>
        <taxon>Monoraphidium</taxon>
    </lineage>
</organism>
<dbReference type="EMBL" id="KK102963">
    <property type="protein sequence ID" value="KIY96522.1"/>
    <property type="molecule type" value="Genomic_DNA"/>
</dbReference>
<dbReference type="Proteomes" id="UP000054498">
    <property type="component" value="Unassembled WGS sequence"/>
</dbReference>
<dbReference type="SUPFAM" id="SSF47676">
    <property type="entry name" value="Conserved domain common to transcription factors TFIIS, elongin A, CRSP70"/>
    <property type="match status" value="1"/>
</dbReference>
<sequence>MVTHHLPDPQGVTGEPLPITTAVLAKAAAESAATGGALAAAAGRAAPSGGDSGGGASGGAEGVRPKPLVIDIALLQRLNGGGPLPIAAAAAGADAAGAAALSAARSKQKGGSTQKNKAVGIVEQMQAKRLKKLQDDARTDEALLQANYLAALRRAAAVEAAGDTAARRLTLEWLGAVPTEDEVANIGHWLTTLQEMTHDMVDGGKQEDGNSGGGGGGGALYASETNRRHAVRVALECLKELRDAFIPLQMMVDAKAADTVKPYAAHPHPAVAGAAARLLEHWRALVAGHLHVLSCPAYVTDPVGDLEDDLRSGRVPLPVLPPQRQAQLAAAAAAAAAHASKGGTSGGGAAAAAAAPAPADFLTPGPQARAGGGASDYGAHQAVAGAPGSALTSQQHGQQQQPPGSFAFGAAQAGAPDGAAALTYAQTPGMRSGSDQAGAAAFYTHQQQQQQQQQELFVPAHGQGPGYQQQQLNGAAALGLAPMQVDGPLG</sequence>
<name>A0A0D2J9T8_9CHLO</name>
<feature type="compositionally biased region" description="Low complexity" evidence="1">
    <location>
        <begin position="394"/>
        <end position="411"/>
    </location>
</feature>
<evidence type="ECO:0000313" key="2">
    <source>
        <dbReference type="EMBL" id="KIY96522.1"/>
    </source>
</evidence>
<dbReference type="InterPro" id="IPR035441">
    <property type="entry name" value="TFIIS/LEDGF_dom_sf"/>
</dbReference>
<feature type="region of interest" description="Disordered" evidence="1">
    <location>
        <begin position="202"/>
        <end position="221"/>
    </location>
</feature>
<evidence type="ECO:0000313" key="3">
    <source>
        <dbReference type="Proteomes" id="UP000054498"/>
    </source>
</evidence>
<evidence type="ECO:0000256" key="1">
    <source>
        <dbReference type="SAM" id="MobiDB-lite"/>
    </source>
</evidence>
<reference evidence="2 3" key="1">
    <citation type="journal article" date="2013" name="BMC Genomics">
        <title>Reconstruction of the lipid metabolism for the microalga Monoraphidium neglectum from its genome sequence reveals characteristics suitable for biofuel production.</title>
        <authorList>
            <person name="Bogen C."/>
            <person name="Al-Dilaimi A."/>
            <person name="Albersmeier A."/>
            <person name="Wichmann J."/>
            <person name="Grundmann M."/>
            <person name="Rupp O."/>
            <person name="Lauersen K.J."/>
            <person name="Blifernez-Klassen O."/>
            <person name="Kalinowski J."/>
            <person name="Goesmann A."/>
            <person name="Mussgnug J.H."/>
            <person name="Kruse O."/>
        </authorList>
    </citation>
    <scope>NUCLEOTIDE SEQUENCE [LARGE SCALE GENOMIC DNA]</scope>
    <source>
        <strain evidence="2 3">SAG 48.87</strain>
    </source>
</reference>
<keyword evidence="3" id="KW-1185">Reference proteome</keyword>
<feature type="region of interest" description="Disordered" evidence="1">
    <location>
        <begin position="362"/>
        <end position="411"/>
    </location>
</feature>
<feature type="compositionally biased region" description="Gly residues" evidence="1">
    <location>
        <begin position="210"/>
        <end position="219"/>
    </location>
</feature>
<protein>
    <recommendedName>
        <fullName evidence="4">TFIIS N-terminal domain-containing protein</fullName>
    </recommendedName>
</protein>
<accession>A0A0D2J9T8</accession>
<dbReference type="KEGG" id="mng:MNEG_11441"/>
<proteinExistence type="predicted"/>
<dbReference type="RefSeq" id="XP_013895542.1">
    <property type="nucleotide sequence ID" value="XM_014040088.1"/>
</dbReference>
<dbReference type="STRING" id="145388.A0A0D2J9T8"/>
<dbReference type="OrthoDB" id="552188at2759"/>
<dbReference type="GeneID" id="25728704"/>
<evidence type="ECO:0008006" key="4">
    <source>
        <dbReference type="Google" id="ProtNLM"/>
    </source>
</evidence>